<comment type="caution">
    <text evidence="1">The sequence shown here is derived from an EMBL/GenBank/DDBJ whole genome shotgun (WGS) entry which is preliminary data.</text>
</comment>
<evidence type="ECO:0000313" key="1">
    <source>
        <dbReference type="EMBL" id="KAL3403354.1"/>
    </source>
</evidence>
<accession>A0ABD2XEI1</accession>
<gene>
    <name evidence="1" type="ORF">TKK_003941</name>
</gene>
<reference evidence="1 2" key="1">
    <citation type="journal article" date="2024" name="bioRxiv">
        <title>A reference genome for Trichogramma kaykai: A tiny desert-dwelling parasitoid wasp with competing sex-ratio distorters.</title>
        <authorList>
            <person name="Culotta J."/>
            <person name="Lindsey A.R."/>
        </authorList>
    </citation>
    <scope>NUCLEOTIDE SEQUENCE [LARGE SCALE GENOMIC DNA]</scope>
    <source>
        <strain evidence="1 2">KSX58</strain>
    </source>
</reference>
<name>A0ABD2XEI1_9HYME</name>
<dbReference type="Proteomes" id="UP001627154">
    <property type="component" value="Unassembled WGS sequence"/>
</dbReference>
<proteinExistence type="predicted"/>
<dbReference type="AlphaFoldDB" id="A0ABD2XEI1"/>
<organism evidence="1 2">
    <name type="scientific">Trichogramma kaykai</name>
    <dbReference type="NCBI Taxonomy" id="54128"/>
    <lineage>
        <taxon>Eukaryota</taxon>
        <taxon>Metazoa</taxon>
        <taxon>Ecdysozoa</taxon>
        <taxon>Arthropoda</taxon>
        <taxon>Hexapoda</taxon>
        <taxon>Insecta</taxon>
        <taxon>Pterygota</taxon>
        <taxon>Neoptera</taxon>
        <taxon>Endopterygota</taxon>
        <taxon>Hymenoptera</taxon>
        <taxon>Apocrita</taxon>
        <taxon>Proctotrupomorpha</taxon>
        <taxon>Chalcidoidea</taxon>
        <taxon>Trichogrammatidae</taxon>
        <taxon>Trichogramma</taxon>
    </lineage>
</organism>
<sequence length="66" mass="7572">MATNTIYVVQKRIRGLLESRRGRAYILLLYIHTNGPYSRSAESAMMLKTFIRLSARCYICVNAKST</sequence>
<keyword evidence="2" id="KW-1185">Reference proteome</keyword>
<dbReference type="EMBL" id="JBJJXI010000031">
    <property type="protein sequence ID" value="KAL3403354.1"/>
    <property type="molecule type" value="Genomic_DNA"/>
</dbReference>
<protein>
    <submittedName>
        <fullName evidence="1">Uncharacterized protein</fullName>
    </submittedName>
</protein>
<evidence type="ECO:0000313" key="2">
    <source>
        <dbReference type="Proteomes" id="UP001627154"/>
    </source>
</evidence>